<accession>A0A0M0HZ34</accession>
<name>A0A0M0HZ34_9VIBR</name>
<dbReference type="AlphaFoldDB" id="A0A0M0HZ34"/>
<dbReference type="STRING" id="171383.AKJ31_14425"/>
<sequence length="176" mass="19088">MQNVPQILRNALPHQLANVVAATGEFNGTIDMLIEAIEGCSVSLPQSADVDEAIPASIFVLDEELDGTSIGALTKLWCKRLAIQQSQDAFLLSLVKRAITALAINDDLPQDVSSLDMAKLAEIGSRTSQDFHASTGDIYQFNSTISCWECGEMHFDMDSDGYPCDQHGNHVSGNFL</sequence>
<reference evidence="2" key="1">
    <citation type="submission" date="2015-08" db="EMBL/GenBank/DDBJ databases">
        <title>Vibrio galatheae sp. nov., a novel member of the Vibrionaceae family isolated from the Solomon Islands.</title>
        <authorList>
            <person name="Giubergia S."/>
            <person name="Machado H."/>
            <person name="Mateiu R.V."/>
            <person name="Gram L."/>
        </authorList>
    </citation>
    <scope>NUCLEOTIDE SEQUENCE [LARGE SCALE GENOMIC DNA]</scope>
    <source>
        <strain evidence="2">DSM 19134</strain>
    </source>
</reference>
<protein>
    <submittedName>
        <fullName evidence="1">Uncharacterized protein</fullName>
    </submittedName>
</protein>
<evidence type="ECO:0000313" key="2">
    <source>
        <dbReference type="Proteomes" id="UP000037530"/>
    </source>
</evidence>
<dbReference type="RefSeq" id="WP_053409817.1">
    <property type="nucleotide sequence ID" value="NZ_LHPI01000013.1"/>
</dbReference>
<comment type="caution">
    <text evidence="1">The sequence shown here is derived from an EMBL/GenBank/DDBJ whole genome shotgun (WGS) entry which is preliminary data.</text>
</comment>
<dbReference type="Proteomes" id="UP000037530">
    <property type="component" value="Unassembled WGS sequence"/>
</dbReference>
<proteinExistence type="predicted"/>
<gene>
    <name evidence="1" type="ORF">AKJ31_14425</name>
</gene>
<organism evidence="1 2">
    <name type="scientific">Vibrio hepatarius</name>
    <dbReference type="NCBI Taxonomy" id="171383"/>
    <lineage>
        <taxon>Bacteria</taxon>
        <taxon>Pseudomonadati</taxon>
        <taxon>Pseudomonadota</taxon>
        <taxon>Gammaproteobacteria</taxon>
        <taxon>Vibrionales</taxon>
        <taxon>Vibrionaceae</taxon>
        <taxon>Vibrio</taxon>
        <taxon>Vibrio oreintalis group</taxon>
    </lineage>
</organism>
<evidence type="ECO:0000313" key="1">
    <source>
        <dbReference type="EMBL" id="KOO06898.1"/>
    </source>
</evidence>
<dbReference type="EMBL" id="LHPI01000013">
    <property type="protein sequence ID" value="KOO06898.1"/>
    <property type="molecule type" value="Genomic_DNA"/>
</dbReference>
<keyword evidence="2" id="KW-1185">Reference proteome</keyword>
<dbReference type="PATRIC" id="fig|171383.3.peg.2948"/>